<dbReference type="InterPro" id="IPR016185">
    <property type="entry name" value="PreATP-grasp_dom_sf"/>
</dbReference>
<dbReference type="GO" id="GO:0046872">
    <property type="term" value="F:metal ion binding"/>
    <property type="evidence" value="ECO:0007669"/>
    <property type="project" value="InterPro"/>
</dbReference>
<comment type="caution">
    <text evidence="8">The sequence shown here is derived from an EMBL/GenBank/DDBJ whole genome shotgun (WGS) entry which is preliminary data.</text>
</comment>
<dbReference type="InterPro" id="IPR011764">
    <property type="entry name" value="Biotin_carboxylation_dom"/>
</dbReference>
<dbReference type="AlphaFoldDB" id="X1L387"/>
<protein>
    <recommendedName>
        <fullName evidence="9">ATP-grasp domain-containing protein</fullName>
    </recommendedName>
</protein>
<evidence type="ECO:0000256" key="5">
    <source>
        <dbReference type="SAM" id="MobiDB-lite"/>
    </source>
</evidence>
<evidence type="ECO:0000256" key="3">
    <source>
        <dbReference type="ARBA" id="ARBA00022840"/>
    </source>
</evidence>
<dbReference type="GO" id="GO:0005524">
    <property type="term" value="F:ATP binding"/>
    <property type="evidence" value="ECO:0007669"/>
    <property type="project" value="UniProtKB-KW"/>
</dbReference>
<evidence type="ECO:0000256" key="1">
    <source>
        <dbReference type="ARBA" id="ARBA00022598"/>
    </source>
</evidence>
<evidence type="ECO:0000259" key="6">
    <source>
        <dbReference type="PROSITE" id="PS50975"/>
    </source>
</evidence>
<organism evidence="8">
    <name type="scientific">marine sediment metagenome</name>
    <dbReference type="NCBI Taxonomy" id="412755"/>
    <lineage>
        <taxon>unclassified sequences</taxon>
        <taxon>metagenomes</taxon>
        <taxon>ecological metagenomes</taxon>
    </lineage>
</organism>
<keyword evidence="2" id="KW-0547">Nucleotide-binding</keyword>
<dbReference type="Pfam" id="PF00289">
    <property type="entry name" value="Biotin_carb_N"/>
    <property type="match status" value="1"/>
</dbReference>
<accession>X1L387</accession>
<dbReference type="PANTHER" id="PTHR18866:SF33">
    <property type="entry name" value="METHYLCROTONOYL-COA CARBOXYLASE SUBUNIT ALPHA, MITOCHONDRIAL-RELATED"/>
    <property type="match status" value="1"/>
</dbReference>
<dbReference type="SUPFAM" id="SSF52440">
    <property type="entry name" value="PreATP-grasp domain"/>
    <property type="match status" value="1"/>
</dbReference>
<dbReference type="SUPFAM" id="SSF56059">
    <property type="entry name" value="Glutathione synthetase ATP-binding domain-like"/>
    <property type="match status" value="1"/>
</dbReference>
<feature type="region of interest" description="Disordered" evidence="5">
    <location>
        <begin position="241"/>
        <end position="263"/>
    </location>
</feature>
<dbReference type="Pfam" id="PF02786">
    <property type="entry name" value="CPSase_L_D2"/>
    <property type="match status" value="1"/>
</dbReference>
<dbReference type="FunFam" id="3.40.50.20:FF:000010">
    <property type="entry name" value="Propionyl-CoA carboxylase subunit alpha"/>
    <property type="match status" value="1"/>
</dbReference>
<keyword evidence="3" id="KW-0067">ATP-binding</keyword>
<dbReference type="FunFam" id="3.30.1490.20:FF:000018">
    <property type="entry name" value="Biotin carboxylase"/>
    <property type="match status" value="1"/>
</dbReference>
<feature type="domain" description="Biotin carboxylation" evidence="7">
    <location>
        <begin position="2"/>
        <end position="263"/>
    </location>
</feature>
<dbReference type="InterPro" id="IPR005479">
    <property type="entry name" value="CPAse_ATP-bd"/>
</dbReference>
<dbReference type="PROSITE" id="PS50979">
    <property type="entry name" value="BC"/>
    <property type="match status" value="1"/>
</dbReference>
<keyword evidence="4" id="KW-0092">Biotin</keyword>
<evidence type="ECO:0008006" key="9">
    <source>
        <dbReference type="Google" id="ProtNLM"/>
    </source>
</evidence>
<reference evidence="8" key="1">
    <citation type="journal article" date="2014" name="Front. Microbiol.">
        <title>High frequency of phylogenetically diverse reductive dehalogenase-homologous genes in deep subseafloor sedimentary metagenomes.</title>
        <authorList>
            <person name="Kawai M."/>
            <person name="Futagami T."/>
            <person name="Toyoda A."/>
            <person name="Takaki Y."/>
            <person name="Nishi S."/>
            <person name="Hori S."/>
            <person name="Arai W."/>
            <person name="Tsubouchi T."/>
            <person name="Morono Y."/>
            <person name="Uchiyama I."/>
            <person name="Ito T."/>
            <person name="Fujiyama A."/>
            <person name="Inagaki F."/>
            <person name="Takami H."/>
        </authorList>
    </citation>
    <scope>NUCLEOTIDE SEQUENCE</scope>
    <source>
        <strain evidence="8">Expedition CK06-06</strain>
    </source>
</reference>
<dbReference type="PROSITE" id="PS00866">
    <property type="entry name" value="CPSASE_1"/>
    <property type="match status" value="1"/>
</dbReference>
<evidence type="ECO:0000256" key="2">
    <source>
        <dbReference type="ARBA" id="ARBA00022741"/>
    </source>
</evidence>
<evidence type="ECO:0000313" key="8">
    <source>
        <dbReference type="EMBL" id="GAI13428.1"/>
    </source>
</evidence>
<dbReference type="Gene3D" id="3.30.470.20">
    <property type="entry name" value="ATP-grasp fold, B domain"/>
    <property type="match status" value="1"/>
</dbReference>
<dbReference type="InterPro" id="IPR050856">
    <property type="entry name" value="Biotin_carboxylase_complex"/>
</dbReference>
<proteinExistence type="predicted"/>
<evidence type="ECO:0000259" key="7">
    <source>
        <dbReference type="PROSITE" id="PS50979"/>
    </source>
</evidence>
<dbReference type="PROSITE" id="PS50975">
    <property type="entry name" value="ATP_GRASP"/>
    <property type="match status" value="1"/>
</dbReference>
<name>X1L387_9ZZZZ</name>
<feature type="domain" description="ATP-grasp" evidence="6">
    <location>
        <begin position="121"/>
        <end position="217"/>
    </location>
</feature>
<keyword evidence="1" id="KW-0436">Ligase</keyword>
<gene>
    <name evidence="8" type="ORF">S06H3_15894</name>
</gene>
<dbReference type="InterPro" id="IPR005481">
    <property type="entry name" value="BC-like_N"/>
</dbReference>
<dbReference type="EMBL" id="BARV01007840">
    <property type="protein sequence ID" value="GAI13428.1"/>
    <property type="molecule type" value="Genomic_DNA"/>
</dbReference>
<dbReference type="GO" id="GO:0016874">
    <property type="term" value="F:ligase activity"/>
    <property type="evidence" value="ECO:0007669"/>
    <property type="project" value="UniProtKB-KW"/>
</dbReference>
<dbReference type="InterPro" id="IPR011761">
    <property type="entry name" value="ATP-grasp"/>
</dbReference>
<evidence type="ECO:0000256" key="4">
    <source>
        <dbReference type="ARBA" id="ARBA00023267"/>
    </source>
</evidence>
<dbReference type="PANTHER" id="PTHR18866">
    <property type="entry name" value="CARBOXYLASE:PYRUVATE/ACETYL-COA/PROPIONYL-COA CARBOXYLASE"/>
    <property type="match status" value="1"/>
</dbReference>
<sequence>MKFGKILIANRGEIAIRIIRAAKELKLKTVAVYSEIDSDALHTRLADEAVCIGPPPSRDSYLNITRIISAAEITGAKAIHPGYGFLAENPEFAEICESCAITFIGPKPDHIRAMGDKIRAKSTMAKAGIPGIPGSDGAIETLKETKSIIKKLGYPVMLKAASGGGGKGMKIARNSKELESGFRIAQAEAKAAFGDDRIYIEKFIAKPRHIEVQILADSYGNVIALGERECSIQRRHQKLLEESPSTGVDKNLRKIKSGIKNTP</sequence>